<keyword evidence="8" id="KW-0443">Lipid metabolism</keyword>
<evidence type="ECO:0000313" key="28">
    <source>
        <dbReference type="Proteomes" id="UP000441208"/>
    </source>
</evidence>
<feature type="transmembrane region" description="Helical" evidence="12">
    <location>
        <begin position="67"/>
        <end position="84"/>
    </location>
</feature>
<dbReference type="Proteomes" id="UP000433483">
    <property type="component" value="Unassembled WGS sequence"/>
</dbReference>
<keyword evidence="5 12" id="KW-0812">Transmembrane</keyword>
<organism evidence="15 28">
    <name type="scientific">Phytophthora fragariae</name>
    <dbReference type="NCBI Taxonomy" id="53985"/>
    <lineage>
        <taxon>Eukaryota</taxon>
        <taxon>Sar</taxon>
        <taxon>Stramenopiles</taxon>
        <taxon>Oomycota</taxon>
        <taxon>Peronosporomycetes</taxon>
        <taxon>Peronosporales</taxon>
        <taxon>Peronosporaceae</taxon>
        <taxon>Phytophthora</taxon>
    </lineage>
</organism>
<keyword evidence="6" id="KW-0548">Nucleotidyltransferase</keyword>
<dbReference type="EMBL" id="QXFY01000243">
    <property type="protein sequence ID" value="KAE9350824.1"/>
    <property type="molecule type" value="Genomic_DNA"/>
</dbReference>
<keyword evidence="2" id="KW-1003">Cell membrane</keyword>
<dbReference type="PANTHER" id="PTHR46382">
    <property type="entry name" value="PHOSPHATIDATE CYTIDYLYLTRANSFERASE"/>
    <property type="match status" value="1"/>
</dbReference>
<dbReference type="PANTHER" id="PTHR46382:SF1">
    <property type="entry name" value="PHOSPHATIDATE CYTIDYLYLTRANSFERASE"/>
    <property type="match status" value="1"/>
</dbReference>
<keyword evidence="24" id="KW-1185">Reference proteome</keyword>
<feature type="transmembrane region" description="Helical" evidence="12">
    <location>
        <begin position="186"/>
        <end position="209"/>
    </location>
</feature>
<comment type="subcellular location">
    <subcellularLocation>
        <location evidence="1">Cell membrane</location>
        <topology evidence="1">Multi-pass membrane protein</topology>
    </subcellularLocation>
</comment>
<evidence type="ECO:0000256" key="4">
    <source>
        <dbReference type="ARBA" id="ARBA00022679"/>
    </source>
</evidence>
<evidence type="ECO:0000313" key="17">
    <source>
        <dbReference type="EMBL" id="KAE9149496.1"/>
    </source>
</evidence>
<dbReference type="EMBL" id="QXGB01000254">
    <property type="protein sequence ID" value="KAE9222452.1"/>
    <property type="molecule type" value="Genomic_DNA"/>
</dbReference>
<evidence type="ECO:0000256" key="1">
    <source>
        <dbReference type="ARBA" id="ARBA00004651"/>
    </source>
</evidence>
<dbReference type="EMBL" id="QXFW01000221">
    <property type="protein sequence ID" value="KAE9020059.1"/>
    <property type="molecule type" value="Genomic_DNA"/>
</dbReference>
<evidence type="ECO:0000313" key="20">
    <source>
        <dbReference type="EMBL" id="KAE9244672.1"/>
    </source>
</evidence>
<dbReference type="Proteomes" id="UP000460718">
    <property type="component" value="Unassembled WGS sequence"/>
</dbReference>
<evidence type="ECO:0000256" key="11">
    <source>
        <dbReference type="ARBA" id="ARBA00023264"/>
    </source>
</evidence>
<evidence type="ECO:0000256" key="10">
    <source>
        <dbReference type="ARBA" id="ARBA00023209"/>
    </source>
</evidence>
<evidence type="ECO:0000313" key="21">
    <source>
        <dbReference type="EMBL" id="KAE9319028.1"/>
    </source>
</evidence>
<evidence type="ECO:0000256" key="5">
    <source>
        <dbReference type="ARBA" id="ARBA00022692"/>
    </source>
</evidence>
<evidence type="ECO:0000313" key="15">
    <source>
        <dbReference type="EMBL" id="KAE9123996.1"/>
    </source>
</evidence>
<evidence type="ECO:0000256" key="9">
    <source>
        <dbReference type="ARBA" id="ARBA00023136"/>
    </source>
</evidence>
<evidence type="ECO:0008006" key="33">
    <source>
        <dbReference type="Google" id="ProtNLM"/>
    </source>
</evidence>
<evidence type="ECO:0000313" key="14">
    <source>
        <dbReference type="EMBL" id="KAE9020059.1"/>
    </source>
</evidence>
<evidence type="ECO:0000313" key="32">
    <source>
        <dbReference type="Proteomes" id="UP000488956"/>
    </source>
</evidence>
<name>A0A6A3SYX5_9STRA</name>
<evidence type="ECO:0000313" key="16">
    <source>
        <dbReference type="EMBL" id="KAE9124802.1"/>
    </source>
</evidence>
<accession>A0A6A3SYX5</accession>
<proteinExistence type="predicted"/>
<evidence type="ECO:0000256" key="8">
    <source>
        <dbReference type="ARBA" id="ARBA00023098"/>
    </source>
</evidence>
<evidence type="ECO:0000256" key="6">
    <source>
        <dbReference type="ARBA" id="ARBA00022695"/>
    </source>
</evidence>
<dbReference type="AlphaFoldDB" id="A0A6A3SYX5"/>
<feature type="transmembrane region" description="Helical" evidence="12">
    <location>
        <begin position="229"/>
        <end position="248"/>
    </location>
</feature>
<evidence type="ECO:0000313" key="29">
    <source>
        <dbReference type="Proteomes" id="UP000460718"/>
    </source>
</evidence>
<dbReference type="Proteomes" id="UP000429523">
    <property type="component" value="Unassembled WGS sequence"/>
</dbReference>
<comment type="caution">
    <text evidence="15">The sequence shown here is derived from an EMBL/GenBank/DDBJ whole genome shotgun (WGS) entry which is preliminary data.</text>
</comment>
<keyword evidence="10" id="KW-0594">Phospholipid biosynthesis</keyword>
<keyword evidence="3" id="KW-0444">Lipid biosynthesis</keyword>
<evidence type="ECO:0000256" key="7">
    <source>
        <dbReference type="ARBA" id="ARBA00022989"/>
    </source>
</evidence>
<dbReference type="EMBL" id="QXGD01000289">
    <property type="protein sequence ID" value="KAE9244600.1"/>
    <property type="molecule type" value="Genomic_DNA"/>
</dbReference>
<dbReference type="Proteomes" id="UP000441208">
    <property type="component" value="Unassembled WGS sequence"/>
</dbReference>
<dbReference type="GO" id="GO:0005886">
    <property type="term" value="C:plasma membrane"/>
    <property type="evidence" value="ECO:0007669"/>
    <property type="project" value="UniProtKB-SubCell"/>
</dbReference>
<gene>
    <name evidence="21" type="ORF">PF001_g6085</name>
    <name evidence="19" type="ORF">PF002_g7687</name>
    <name evidence="20" type="ORF">PF004_g5576</name>
    <name evidence="18" type="ORF">PF005_g6695</name>
    <name evidence="17" type="ORF">PF006_g6024</name>
    <name evidence="15" type="ORF">PF007_g6874</name>
    <name evidence="22" type="ORF">PF008_g6254</name>
    <name evidence="13" type="ORF">PF009_g7423</name>
    <name evidence="16" type="ORF">PF010_g5879</name>
    <name evidence="14" type="ORF">PF011_g5585</name>
</gene>
<evidence type="ECO:0000313" key="24">
    <source>
        <dbReference type="Proteomes" id="UP000433483"/>
    </source>
</evidence>
<evidence type="ECO:0000313" key="19">
    <source>
        <dbReference type="EMBL" id="KAE9244600.1"/>
    </source>
</evidence>
<evidence type="ECO:0000313" key="25">
    <source>
        <dbReference type="Proteomes" id="UP000437068"/>
    </source>
</evidence>
<dbReference type="EMBL" id="QXFZ01000265">
    <property type="protein sequence ID" value="KAE9123996.1"/>
    <property type="molecule type" value="Genomic_DNA"/>
</dbReference>
<dbReference type="Proteomes" id="UP000488956">
    <property type="component" value="Unassembled WGS sequence"/>
</dbReference>
<evidence type="ECO:0000313" key="30">
    <source>
        <dbReference type="Proteomes" id="UP000476176"/>
    </source>
</evidence>
<dbReference type="Proteomes" id="UP000476176">
    <property type="component" value="Unassembled WGS sequence"/>
</dbReference>
<dbReference type="EMBL" id="QXGE01000237">
    <property type="protein sequence ID" value="KAE9319028.1"/>
    <property type="molecule type" value="Genomic_DNA"/>
</dbReference>
<keyword evidence="4" id="KW-0808">Transferase</keyword>
<keyword evidence="9 12" id="KW-0472">Membrane</keyword>
<dbReference type="Proteomes" id="UP000440732">
    <property type="component" value="Unassembled WGS sequence"/>
</dbReference>
<feature type="transmembrane region" description="Helical" evidence="12">
    <location>
        <begin position="118"/>
        <end position="137"/>
    </location>
</feature>
<dbReference type="EMBL" id="QXGA01000236">
    <property type="protein sequence ID" value="KAE9149496.1"/>
    <property type="molecule type" value="Genomic_DNA"/>
</dbReference>
<protein>
    <recommendedName>
        <fullName evidence="33">Phosphatidate cytidylyltransferase</fullName>
    </recommendedName>
</protein>
<evidence type="ECO:0000313" key="22">
    <source>
        <dbReference type="EMBL" id="KAE9350824.1"/>
    </source>
</evidence>
<dbReference type="Proteomes" id="UP000437068">
    <property type="component" value="Unassembled WGS sequence"/>
</dbReference>
<reference evidence="23 24" key="1">
    <citation type="submission" date="2018-08" db="EMBL/GenBank/DDBJ databases">
        <title>Genomic investigation of the strawberry pathogen Phytophthora fragariae indicates pathogenicity is determined by transcriptional variation in three key races.</title>
        <authorList>
            <person name="Adams T.M."/>
            <person name="Armitage A.D."/>
            <person name="Sobczyk M.K."/>
            <person name="Bates H.J."/>
            <person name="Dunwell J.M."/>
            <person name="Nellist C.F."/>
            <person name="Harrison R.J."/>
        </authorList>
    </citation>
    <scope>NUCLEOTIDE SEQUENCE [LARGE SCALE GENOMIC DNA]</scope>
    <source>
        <strain evidence="21 25">A4</strain>
        <strain evidence="19 26">BC-1</strain>
        <strain evidence="20 30">BC-23</strain>
        <strain evidence="18 24">NOV-27</strain>
        <strain evidence="17 27">NOV-5</strain>
        <strain evidence="15 28">NOV-71</strain>
        <strain evidence="22 31">NOV-77</strain>
        <strain evidence="13 23">NOV-9</strain>
        <strain evidence="16 32">ONT-3</strain>
        <strain evidence="14 29">SCRP245</strain>
    </source>
</reference>
<dbReference type="EMBL" id="QXGC01000211">
    <property type="protein sequence ID" value="KAE9244672.1"/>
    <property type="molecule type" value="Genomic_DNA"/>
</dbReference>
<keyword evidence="7 12" id="KW-1133">Transmembrane helix</keyword>
<sequence>MAIAWGRRALTALVGIPTALRLLSSDVGMLCLATTLCCLSLVEFTATICPQIVPQAKAGPEKLLHHLLLVASGALLCVGAWTGIKLIHDALSLGVMLLVFIFHIATTKKMDQTALIKLLLDLFALLYIVNGFSHAVLLRYSSGKYGLGLQILGLCCAWVCDSGALVAGSFMGHAKLAPVVSPGKTLVGAIAGVVSSVATVLVMFALPRLATGLPVVGQWTHELLPPLEVVSVTHQMVLGVMLGVLCIVGDLVESYVKRVAGVKDSGTFFPGHGGCLDRMDSFLFVAPCLYFYSQFALL</sequence>
<dbReference type="OrthoDB" id="10260889at2759"/>
<keyword evidence="11" id="KW-1208">Phospholipid metabolism</keyword>
<evidence type="ECO:0000313" key="27">
    <source>
        <dbReference type="Proteomes" id="UP000440732"/>
    </source>
</evidence>
<feature type="transmembrane region" description="Helical" evidence="12">
    <location>
        <begin position="149"/>
        <end position="174"/>
    </location>
</feature>
<evidence type="ECO:0000313" key="13">
    <source>
        <dbReference type="EMBL" id="KAE8942842.1"/>
    </source>
</evidence>
<dbReference type="Proteomes" id="UP000486351">
    <property type="component" value="Unassembled WGS sequence"/>
</dbReference>
<evidence type="ECO:0000313" key="23">
    <source>
        <dbReference type="Proteomes" id="UP000429523"/>
    </source>
</evidence>
<evidence type="ECO:0000256" key="3">
    <source>
        <dbReference type="ARBA" id="ARBA00022516"/>
    </source>
</evidence>
<evidence type="ECO:0000313" key="31">
    <source>
        <dbReference type="Proteomes" id="UP000486351"/>
    </source>
</evidence>
<dbReference type="EMBL" id="QXGF01000285">
    <property type="protein sequence ID" value="KAE8942842.1"/>
    <property type="molecule type" value="Genomic_DNA"/>
</dbReference>
<dbReference type="Proteomes" id="UP000440367">
    <property type="component" value="Unassembled WGS sequence"/>
</dbReference>
<dbReference type="EMBL" id="QXFX01000226">
    <property type="protein sequence ID" value="KAE9124802.1"/>
    <property type="molecule type" value="Genomic_DNA"/>
</dbReference>
<evidence type="ECO:0000313" key="26">
    <source>
        <dbReference type="Proteomes" id="UP000440367"/>
    </source>
</evidence>
<evidence type="ECO:0000313" key="18">
    <source>
        <dbReference type="EMBL" id="KAE9222452.1"/>
    </source>
</evidence>
<dbReference type="Pfam" id="PF01148">
    <property type="entry name" value="CTP_transf_1"/>
    <property type="match status" value="1"/>
</dbReference>
<dbReference type="GO" id="GO:0004605">
    <property type="term" value="F:phosphatidate cytidylyltransferase activity"/>
    <property type="evidence" value="ECO:0007669"/>
    <property type="project" value="TreeGrafter"/>
</dbReference>
<evidence type="ECO:0000256" key="2">
    <source>
        <dbReference type="ARBA" id="ARBA00022475"/>
    </source>
</evidence>
<feature type="transmembrane region" description="Helical" evidence="12">
    <location>
        <begin position="90"/>
        <end position="106"/>
    </location>
</feature>
<dbReference type="GO" id="GO:0016024">
    <property type="term" value="P:CDP-diacylglycerol biosynthetic process"/>
    <property type="evidence" value="ECO:0007669"/>
    <property type="project" value="TreeGrafter"/>
</dbReference>
<evidence type="ECO:0000256" key="12">
    <source>
        <dbReference type="SAM" id="Phobius"/>
    </source>
</evidence>